<comment type="caution">
    <text evidence="2">The sequence shown here is derived from an EMBL/GenBank/DDBJ whole genome shotgun (WGS) entry which is preliminary data.</text>
</comment>
<protein>
    <submittedName>
        <fullName evidence="2">DUF2474 family protein</fullName>
    </submittedName>
</protein>
<keyword evidence="1" id="KW-0472">Membrane</keyword>
<sequence>MPDDRPAGEQSAGRRILWFIGLWCAGVAAVGALAYAIRFAIGT</sequence>
<organism evidence="2 3">
    <name type="scientific">Hwanghaeella grinnelliae</name>
    <dbReference type="NCBI Taxonomy" id="2500179"/>
    <lineage>
        <taxon>Bacteria</taxon>
        <taxon>Pseudomonadati</taxon>
        <taxon>Pseudomonadota</taxon>
        <taxon>Alphaproteobacteria</taxon>
        <taxon>Rhodospirillales</taxon>
        <taxon>Rhodospirillaceae</taxon>
        <taxon>Hwanghaeella</taxon>
    </lineage>
</organism>
<feature type="transmembrane region" description="Helical" evidence="1">
    <location>
        <begin position="16"/>
        <end position="37"/>
    </location>
</feature>
<keyword evidence="3" id="KW-1185">Reference proteome</keyword>
<proteinExistence type="predicted"/>
<dbReference type="AlphaFoldDB" id="A0A3S2VS10"/>
<dbReference type="Proteomes" id="UP000287447">
    <property type="component" value="Unassembled WGS sequence"/>
</dbReference>
<name>A0A3S2VS10_9PROT</name>
<evidence type="ECO:0000256" key="1">
    <source>
        <dbReference type="SAM" id="Phobius"/>
    </source>
</evidence>
<evidence type="ECO:0000313" key="3">
    <source>
        <dbReference type="Proteomes" id="UP000287447"/>
    </source>
</evidence>
<evidence type="ECO:0000313" key="2">
    <source>
        <dbReference type="EMBL" id="RVU39160.1"/>
    </source>
</evidence>
<accession>A0A3S2VS10</accession>
<keyword evidence="1" id="KW-0812">Transmembrane</keyword>
<reference evidence="3" key="1">
    <citation type="submission" date="2019-01" db="EMBL/GenBank/DDBJ databases">
        <title>Gri0909 isolated from a small marine red alga.</title>
        <authorList>
            <person name="Kim J."/>
            <person name="Jeong S.E."/>
            <person name="Jeon C.O."/>
        </authorList>
    </citation>
    <scope>NUCLEOTIDE SEQUENCE [LARGE SCALE GENOMIC DNA]</scope>
    <source>
        <strain evidence="3">Gri0909</strain>
    </source>
</reference>
<gene>
    <name evidence="2" type="ORF">EOI86_07885</name>
</gene>
<keyword evidence="1" id="KW-1133">Transmembrane helix</keyword>
<dbReference type="EMBL" id="SADE01000001">
    <property type="protein sequence ID" value="RVU39160.1"/>
    <property type="molecule type" value="Genomic_DNA"/>
</dbReference>